<dbReference type="Pfam" id="PF00565">
    <property type="entry name" value="SNase"/>
    <property type="match status" value="1"/>
</dbReference>
<dbReference type="AlphaFoldDB" id="A0AAU8D223"/>
<name>A0AAU8D223_9HYPH</name>
<evidence type="ECO:0000256" key="1">
    <source>
        <dbReference type="SAM" id="SignalP"/>
    </source>
</evidence>
<accession>A0AAU8D223</accession>
<sequence>MTMPVIRPGLAVLLATALPGLAHSADMAADSGKAIAYRTSKANTGIPSTVSGRVSVIDGRTLWFPHAGHMVRLASLDACELPQWSYDPRRYGETMIPKPVPCGPLAKAWLKRIAGSATVKCAVQFRDGDSQLVGRCTAGRRDLALEMLRVGWARIEPASPAPSEYQHWQRYAMSARHGMWATYVLDMDEWRAKAIDRTLARRPIADFNLLAERESEISPPFEDARKRPRRTDR</sequence>
<dbReference type="SUPFAM" id="SSF50199">
    <property type="entry name" value="Staphylococcal nuclease"/>
    <property type="match status" value="1"/>
</dbReference>
<feature type="domain" description="TNase-like" evidence="2">
    <location>
        <begin position="48"/>
        <end position="182"/>
    </location>
</feature>
<protein>
    <submittedName>
        <fullName evidence="3">Thermonuclease family protein</fullName>
    </submittedName>
</protein>
<organism evidence="3">
    <name type="scientific">Mesorhizobium sp. WSM2240</name>
    <dbReference type="NCBI Taxonomy" id="3228851"/>
    <lineage>
        <taxon>Bacteria</taxon>
        <taxon>Pseudomonadati</taxon>
        <taxon>Pseudomonadota</taxon>
        <taxon>Alphaproteobacteria</taxon>
        <taxon>Hyphomicrobiales</taxon>
        <taxon>Phyllobacteriaceae</taxon>
        <taxon>Mesorhizobium</taxon>
    </lineage>
</organism>
<reference evidence="3" key="1">
    <citation type="submission" date="2024-06" db="EMBL/GenBank/DDBJ databases">
        <title>Mesorhizobium karijinii sp. nov., a symbiont of the iconic Swainsona formosa from arid Australia.</title>
        <authorList>
            <person name="Hill Y.J."/>
            <person name="Watkin E.L.J."/>
            <person name="O'Hara G.W."/>
            <person name="Terpolilli J."/>
            <person name="Tye M.L."/>
            <person name="Kohlmeier M.G."/>
        </authorList>
    </citation>
    <scope>NUCLEOTIDE SEQUENCE</scope>
    <source>
        <strain evidence="3">WSM2240</strain>
        <plasmid evidence="3">pMk2240A</plasmid>
    </source>
</reference>
<proteinExistence type="predicted"/>
<dbReference type="EMBL" id="CP159256">
    <property type="protein sequence ID" value="XCG52589.1"/>
    <property type="molecule type" value="Genomic_DNA"/>
</dbReference>
<dbReference type="RefSeq" id="WP_353646792.1">
    <property type="nucleotide sequence ID" value="NZ_CP159256.1"/>
</dbReference>
<dbReference type="SMART" id="SM00318">
    <property type="entry name" value="SNc"/>
    <property type="match status" value="1"/>
</dbReference>
<feature type="chain" id="PRO_5043358451" evidence="1">
    <location>
        <begin position="25"/>
        <end position="233"/>
    </location>
</feature>
<geneLocation type="plasmid" evidence="3">
    <name>pMk2240A</name>
</geneLocation>
<keyword evidence="1" id="KW-0732">Signal</keyword>
<keyword evidence="3" id="KW-0614">Plasmid</keyword>
<dbReference type="Gene3D" id="2.40.50.90">
    <property type="match status" value="1"/>
</dbReference>
<gene>
    <name evidence="3" type="ORF">ABVK50_31170</name>
</gene>
<feature type="signal peptide" evidence="1">
    <location>
        <begin position="1"/>
        <end position="24"/>
    </location>
</feature>
<evidence type="ECO:0000313" key="3">
    <source>
        <dbReference type="EMBL" id="XCG52589.1"/>
    </source>
</evidence>
<dbReference type="InterPro" id="IPR035437">
    <property type="entry name" value="SNase_OB-fold_sf"/>
</dbReference>
<evidence type="ECO:0000259" key="2">
    <source>
        <dbReference type="SMART" id="SM00318"/>
    </source>
</evidence>
<dbReference type="InterPro" id="IPR016071">
    <property type="entry name" value="Staphylococal_nuclease_OB-fold"/>
</dbReference>